<dbReference type="STRING" id="1189612.A33Q_3504"/>
<evidence type="ECO:0008006" key="4">
    <source>
        <dbReference type="Google" id="ProtNLM"/>
    </source>
</evidence>
<name>S2DUU8_INDAL</name>
<dbReference type="RefSeq" id="WP_009033832.1">
    <property type="nucleotide sequence ID" value="NZ_ALWO02000045.1"/>
</dbReference>
<evidence type="ECO:0000313" key="2">
    <source>
        <dbReference type="EMBL" id="EOZ93558.1"/>
    </source>
</evidence>
<dbReference type="eggNOG" id="ENOG5032XVY">
    <property type="taxonomic scope" value="Bacteria"/>
</dbReference>
<keyword evidence="1" id="KW-0732">Signal</keyword>
<evidence type="ECO:0000313" key="3">
    <source>
        <dbReference type="Proteomes" id="UP000006073"/>
    </source>
</evidence>
<sequence>MKKTLSLLFLLVIAFYAEAQQTYSGEYTFNGLRGEGVFEFVEGEGDAIIKQGEFKFLRKEIDVEDRTVFYKTEVYGFYDQDLKTGKWEYQDEVHRAELEDVIEFKLEYDLNSEQIILTAEYKEGVPHGKWIFLENEFRDGKLSPKSQADDFNFNNGDIQGRFQYRAFVEGKTHFIRGEVNRQGYMNGEWTFVYREGDILVSEVRKYENGFLLGVVKRDLETNSLIEEVVFYQTIRKLNAVNAGENKGFRVSEEKFGIQFNDGFLSGSEQFAVQEEGNDFINEFLTNILRYDAKFVNERGELVEYPLHTKKFVFELSRNEQRIVEDLPGKFDELQTTVRDYAERNALRLNRQKSDSLSFAYDFFQHQVERLAEFNEIMGLFRTKQIQFYDLQYLASEGLPFLKELDLIEYTFEDSTLTKEIEYKIGDIEESFYSALSDYISQMSDVTSKVKAYVDNSLTRIERDDDLRSIEAQIRERKDELEEKFLEDEEQDQMTKEILQAIHDNILETGFDQLNERYAKEENFDEKKETARVMLDLLDEMESLYEPLSEISQRAERLDQLYMEEIFNPFTYTRYDQRAKPRLYESAEKVMEYYIDELKSESDYTQIKSWVAKLDRLFERMGELREADTRREERRINRRQSVSRIESLLEL</sequence>
<comment type="caution">
    <text evidence="2">The sequence shown here is derived from an EMBL/GenBank/DDBJ whole genome shotgun (WGS) entry which is preliminary data.</text>
</comment>
<organism evidence="2 3">
    <name type="scientific">Indibacter alkaliphilus (strain CCUG 57479 / KCTC 22604 / LW1)</name>
    <dbReference type="NCBI Taxonomy" id="1189612"/>
    <lineage>
        <taxon>Bacteria</taxon>
        <taxon>Pseudomonadati</taxon>
        <taxon>Bacteroidota</taxon>
        <taxon>Cytophagia</taxon>
        <taxon>Cytophagales</taxon>
        <taxon>Cyclobacteriaceae</taxon>
    </lineage>
</organism>
<gene>
    <name evidence="2" type="ORF">A33Q_3504</name>
</gene>
<protein>
    <recommendedName>
        <fullName evidence="4">Antitoxin component YwqK of the YwqJK toxin-antitoxin module</fullName>
    </recommendedName>
</protein>
<dbReference type="OrthoDB" id="831785at2"/>
<accession>S2DUU8</accession>
<dbReference type="AlphaFoldDB" id="S2DUU8"/>
<dbReference type="EMBL" id="ALWO02000045">
    <property type="protein sequence ID" value="EOZ93558.1"/>
    <property type="molecule type" value="Genomic_DNA"/>
</dbReference>
<feature type="signal peptide" evidence="1">
    <location>
        <begin position="1"/>
        <end position="19"/>
    </location>
</feature>
<dbReference type="Proteomes" id="UP000006073">
    <property type="component" value="Unassembled WGS sequence"/>
</dbReference>
<feature type="chain" id="PRO_5004507984" description="Antitoxin component YwqK of the YwqJK toxin-antitoxin module" evidence="1">
    <location>
        <begin position="20"/>
        <end position="650"/>
    </location>
</feature>
<keyword evidence="3" id="KW-1185">Reference proteome</keyword>
<proteinExistence type="predicted"/>
<evidence type="ECO:0000256" key="1">
    <source>
        <dbReference type="SAM" id="SignalP"/>
    </source>
</evidence>
<reference evidence="2 3" key="1">
    <citation type="journal article" date="2013" name="Genome Announc.">
        <title>Draft Genome Sequence of Indibacter alkaliphilus Strain LW1T, Isolated from Lonar Lake, a Haloalkaline Lake in the Buldana District of Maharashtra, India.</title>
        <authorList>
            <person name="Singh A."/>
            <person name="Kumar Jangir P."/>
            <person name="Sharma R."/>
            <person name="Singh A."/>
            <person name="Kumar Pinnaka A."/>
            <person name="Shivaji S."/>
        </authorList>
    </citation>
    <scope>NUCLEOTIDE SEQUENCE [LARGE SCALE GENOMIC DNA]</scope>
    <source>
        <strain evidence="3">CCUG 57479 / KCTC 22604 / LW1</strain>
    </source>
</reference>